<proteinExistence type="predicted"/>
<gene>
    <name evidence="1" type="ORF">C7B46_18575</name>
</gene>
<dbReference type="AlphaFoldDB" id="A0A2T2X507"/>
<reference evidence="1 2" key="1">
    <citation type="journal article" date="2014" name="BMC Genomics">
        <title>Comparison of environmental and isolate Sulfobacillus genomes reveals diverse carbon, sulfur, nitrogen, and hydrogen metabolisms.</title>
        <authorList>
            <person name="Justice N.B."/>
            <person name="Norman A."/>
            <person name="Brown C.T."/>
            <person name="Singh A."/>
            <person name="Thomas B.C."/>
            <person name="Banfield J.F."/>
        </authorList>
    </citation>
    <scope>NUCLEOTIDE SEQUENCE [LARGE SCALE GENOMIC DNA]</scope>
    <source>
        <strain evidence="1">AMDSBA4</strain>
    </source>
</reference>
<evidence type="ECO:0000313" key="1">
    <source>
        <dbReference type="EMBL" id="PSR29572.1"/>
    </source>
</evidence>
<sequence length="100" mass="11694">MTQYHPPIKKQWSMPHVWISFAVFSIFEMYFAEKARESDVSIYRHYAHQALMSPLLHHWPNAYPAFPGCFLASPSFPVLLSVKLCLDNYPYAGPAFIEWQ</sequence>
<protein>
    <submittedName>
        <fullName evidence="1">Uncharacterized protein</fullName>
    </submittedName>
</protein>
<organism evidence="1 2">
    <name type="scientific">Sulfobacillus benefaciens</name>
    <dbReference type="NCBI Taxonomy" id="453960"/>
    <lineage>
        <taxon>Bacteria</taxon>
        <taxon>Bacillati</taxon>
        <taxon>Bacillota</taxon>
        <taxon>Clostridia</taxon>
        <taxon>Eubacteriales</taxon>
        <taxon>Clostridiales Family XVII. Incertae Sedis</taxon>
        <taxon>Sulfobacillus</taxon>
    </lineage>
</organism>
<evidence type="ECO:0000313" key="2">
    <source>
        <dbReference type="Proteomes" id="UP000242972"/>
    </source>
</evidence>
<accession>A0A2T2X507</accession>
<dbReference type="EMBL" id="PXYW01000088">
    <property type="protein sequence ID" value="PSR29572.1"/>
    <property type="molecule type" value="Genomic_DNA"/>
</dbReference>
<dbReference type="Proteomes" id="UP000242972">
    <property type="component" value="Unassembled WGS sequence"/>
</dbReference>
<name>A0A2T2X507_9FIRM</name>
<comment type="caution">
    <text evidence="1">The sequence shown here is derived from an EMBL/GenBank/DDBJ whole genome shotgun (WGS) entry which is preliminary data.</text>
</comment>